<dbReference type="InterPro" id="IPR029069">
    <property type="entry name" value="HotDog_dom_sf"/>
</dbReference>
<evidence type="ECO:0000259" key="1">
    <source>
        <dbReference type="Pfam" id="PF01575"/>
    </source>
</evidence>
<dbReference type="PANTHER" id="PTHR43664:SF1">
    <property type="entry name" value="BETA-METHYLMALYL-COA DEHYDRATASE"/>
    <property type="match status" value="1"/>
</dbReference>
<dbReference type="PANTHER" id="PTHR43664">
    <property type="entry name" value="MONOAMINE OXIDASE-RELATED"/>
    <property type="match status" value="1"/>
</dbReference>
<dbReference type="Pfam" id="PF01575">
    <property type="entry name" value="MaoC_dehydratas"/>
    <property type="match status" value="1"/>
</dbReference>
<proteinExistence type="predicted"/>
<dbReference type="AlphaFoldDB" id="A0A0M6Z7H2"/>
<evidence type="ECO:0000313" key="3">
    <source>
        <dbReference type="Proteomes" id="UP000049983"/>
    </source>
</evidence>
<evidence type="ECO:0000313" key="2">
    <source>
        <dbReference type="EMBL" id="CTQ69968.1"/>
    </source>
</evidence>
<dbReference type="Gene3D" id="3.10.129.10">
    <property type="entry name" value="Hotdog Thioesterase"/>
    <property type="match status" value="1"/>
</dbReference>
<feature type="domain" description="MaoC-like" evidence="1">
    <location>
        <begin position="20"/>
        <end position="125"/>
    </location>
</feature>
<dbReference type="EMBL" id="CXWC01000010">
    <property type="protein sequence ID" value="CTQ69968.1"/>
    <property type="molecule type" value="Genomic_DNA"/>
</dbReference>
<organism evidence="2 3">
    <name type="scientific">Roseibium album</name>
    <dbReference type="NCBI Taxonomy" id="311410"/>
    <lineage>
        <taxon>Bacteria</taxon>
        <taxon>Pseudomonadati</taxon>
        <taxon>Pseudomonadota</taxon>
        <taxon>Alphaproteobacteria</taxon>
        <taxon>Hyphomicrobiales</taxon>
        <taxon>Stappiaceae</taxon>
        <taxon>Roseibium</taxon>
    </lineage>
</organism>
<protein>
    <submittedName>
        <fullName evidence="2">Bifunctional protein PaaZ</fullName>
    </submittedName>
</protein>
<accession>A0A0M6Z7H2</accession>
<reference evidence="3" key="1">
    <citation type="submission" date="2015-07" db="EMBL/GenBank/DDBJ databases">
        <authorList>
            <person name="Rodrigo-Torres Lidia"/>
            <person name="Arahal R.David."/>
        </authorList>
    </citation>
    <scope>NUCLEOTIDE SEQUENCE [LARGE SCALE GENOMIC DNA]</scope>
    <source>
        <strain evidence="3">CECT 5096</strain>
    </source>
</reference>
<name>A0A0M6Z7H2_9HYPH</name>
<dbReference type="OrthoDB" id="9801735at2"/>
<dbReference type="GeneID" id="97669708"/>
<dbReference type="InterPro" id="IPR052342">
    <property type="entry name" value="MCH/BMMD"/>
</dbReference>
<dbReference type="RefSeq" id="WP_055112830.1">
    <property type="nucleotide sequence ID" value="NZ_CANKXR010000010.1"/>
</dbReference>
<gene>
    <name evidence="2" type="primary">paaZ_1</name>
    <name evidence="2" type="ORF">LA5096_02318</name>
</gene>
<keyword evidence="3" id="KW-1185">Reference proteome</keyword>
<dbReference type="InterPro" id="IPR002539">
    <property type="entry name" value="MaoC-like_dom"/>
</dbReference>
<dbReference type="SUPFAM" id="SSF54637">
    <property type="entry name" value="Thioesterase/thiol ester dehydrase-isomerase"/>
    <property type="match status" value="1"/>
</dbReference>
<dbReference type="Proteomes" id="UP000049983">
    <property type="component" value="Unassembled WGS sequence"/>
</dbReference>
<dbReference type="STRING" id="311410.LA5095_01063"/>
<sequence>MSNLQLPPGRYGFDEVATGDRIHTPKRLVTASDIDAFASQFGDRFEIHMDDAAARNHGFPGRVAHGLLVLSLVDGLKNQSDAQFRAIASLGWDWSFRRPVFVGDELGAVIEIMEKRKVTKPDRGILTLAFSVTNQRGEIVQDGSNKLLVYR</sequence>